<keyword evidence="7 10" id="KW-0503">Monooxygenase</keyword>
<keyword evidence="4 9" id="KW-0479">Metal-binding</keyword>
<comment type="cofactor">
    <cofactor evidence="9">
        <name>heme</name>
        <dbReference type="ChEBI" id="CHEBI:30413"/>
    </cofactor>
</comment>
<evidence type="ECO:0000313" key="12">
    <source>
        <dbReference type="EMBL" id="CAH1420431.1"/>
    </source>
</evidence>
<gene>
    <name evidence="12" type="ORF">LVIROSA_LOCUS7899</name>
</gene>
<dbReference type="InterPro" id="IPR050651">
    <property type="entry name" value="Plant_Cytochrome_P450_Monoox"/>
</dbReference>
<feature type="chain" id="PRO_5043840866" description="Cytochrome P450" evidence="11">
    <location>
        <begin position="19"/>
        <end position="497"/>
    </location>
</feature>
<dbReference type="PRINTS" id="PR00385">
    <property type="entry name" value="P450"/>
</dbReference>
<name>A0AAU9M4G5_9ASTR</name>
<keyword evidence="6 9" id="KW-0408">Iron</keyword>
<dbReference type="PANTHER" id="PTHR47947">
    <property type="entry name" value="CYTOCHROME P450 82C3-RELATED"/>
    <property type="match status" value="1"/>
</dbReference>
<evidence type="ECO:0000256" key="6">
    <source>
        <dbReference type="ARBA" id="ARBA00023004"/>
    </source>
</evidence>
<dbReference type="GO" id="GO:0005506">
    <property type="term" value="F:iron ion binding"/>
    <property type="evidence" value="ECO:0007669"/>
    <property type="project" value="InterPro"/>
</dbReference>
<comment type="caution">
    <text evidence="12">The sequence shown here is derived from an EMBL/GenBank/DDBJ whole genome shotgun (WGS) entry which is preliminary data.</text>
</comment>
<dbReference type="CDD" id="cd20653">
    <property type="entry name" value="CYP81"/>
    <property type="match status" value="1"/>
</dbReference>
<keyword evidence="8" id="KW-0472">Membrane</keyword>
<dbReference type="PRINTS" id="PR00463">
    <property type="entry name" value="EP450I"/>
</dbReference>
<evidence type="ECO:0000256" key="8">
    <source>
        <dbReference type="ARBA" id="ARBA00023136"/>
    </source>
</evidence>
<evidence type="ECO:0000313" key="13">
    <source>
        <dbReference type="Proteomes" id="UP001157418"/>
    </source>
</evidence>
<keyword evidence="13" id="KW-1185">Reference proteome</keyword>
<dbReference type="AlphaFoldDB" id="A0AAU9M4G5"/>
<keyword evidence="5 10" id="KW-0560">Oxidoreductase</keyword>
<evidence type="ECO:0000256" key="2">
    <source>
        <dbReference type="ARBA" id="ARBA00010617"/>
    </source>
</evidence>
<keyword evidence="3 9" id="KW-0349">Heme</keyword>
<evidence type="ECO:0000256" key="9">
    <source>
        <dbReference type="PIRSR" id="PIRSR602401-1"/>
    </source>
</evidence>
<dbReference type="GO" id="GO:0016705">
    <property type="term" value="F:oxidoreductase activity, acting on paired donors, with incorporation or reduction of molecular oxygen"/>
    <property type="evidence" value="ECO:0007669"/>
    <property type="project" value="InterPro"/>
</dbReference>
<evidence type="ECO:0000256" key="10">
    <source>
        <dbReference type="RuleBase" id="RU000461"/>
    </source>
</evidence>
<evidence type="ECO:0000256" key="4">
    <source>
        <dbReference type="ARBA" id="ARBA00022723"/>
    </source>
</evidence>
<dbReference type="Pfam" id="PF00067">
    <property type="entry name" value="p450"/>
    <property type="match status" value="1"/>
</dbReference>
<dbReference type="PANTHER" id="PTHR47947:SF24">
    <property type="entry name" value="ISOFLAVONE 2'-HYDROXYLASE-LIKE"/>
    <property type="match status" value="1"/>
</dbReference>
<evidence type="ECO:0008006" key="14">
    <source>
        <dbReference type="Google" id="ProtNLM"/>
    </source>
</evidence>
<dbReference type="GO" id="GO:0016020">
    <property type="term" value="C:membrane"/>
    <property type="evidence" value="ECO:0007669"/>
    <property type="project" value="UniProtKB-SubCell"/>
</dbReference>
<evidence type="ECO:0000256" key="1">
    <source>
        <dbReference type="ARBA" id="ARBA00004370"/>
    </source>
</evidence>
<comment type="similarity">
    <text evidence="2 10">Belongs to the cytochrome P450 family.</text>
</comment>
<organism evidence="12 13">
    <name type="scientific">Lactuca virosa</name>
    <dbReference type="NCBI Taxonomy" id="75947"/>
    <lineage>
        <taxon>Eukaryota</taxon>
        <taxon>Viridiplantae</taxon>
        <taxon>Streptophyta</taxon>
        <taxon>Embryophyta</taxon>
        <taxon>Tracheophyta</taxon>
        <taxon>Spermatophyta</taxon>
        <taxon>Magnoliopsida</taxon>
        <taxon>eudicotyledons</taxon>
        <taxon>Gunneridae</taxon>
        <taxon>Pentapetalae</taxon>
        <taxon>asterids</taxon>
        <taxon>campanulids</taxon>
        <taxon>Asterales</taxon>
        <taxon>Asteraceae</taxon>
        <taxon>Cichorioideae</taxon>
        <taxon>Cichorieae</taxon>
        <taxon>Lactucinae</taxon>
        <taxon>Lactuca</taxon>
    </lineage>
</organism>
<feature type="binding site" description="axial binding residue" evidence="9">
    <location>
        <position position="432"/>
    </location>
    <ligand>
        <name>heme</name>
        <dbReference type="ChEBI" id="CHEBI:30413"/>
    </ligand>
    <ligandPart>
        <name>Fe</name>
        <dbReference type="ChEBI" id="CHEBI:18248"/>
    </ligandPart>
</feature>
<dbReference type="FunFam" id="1.10.630.10:FF:000023">
    <property type="entry name" value="Cytochrome P450 family protein"/>
    <property type="match status" value="1"/>
</dbReference>
<dbReference type="GO" id="GO:0004497">
    <property type="term" value="F:monooxygenase activity"/>
    <property type="evidence" value="ECO:0007669"/>
    <property type="project" value="UniProtKB-KW"/>
</dbReference>
<accession>A0AAU9M4G5</accession>
<comment type="subcellular location">
    <subcellularLocation>
        <location evidence="1">Membrane</location>
    </subcellularLocation>
</comment>
<dbReference type="GO" id="GO:0020037">
    <property type="term" value="F:heme binding"/>
    <property type="evidence" value="ECO:0007669"/>
    <property type="project" value="InterPro"/>
</dbReference>
<evidence type="ECO:0000256" key="11">
    <source>
        <dbReference type="SAM" id="SignalP"/>
    </source>
</evidence>
<dbReference type="InterPro" id="IPR001128">
    <property type="entry name" value="Cyt_P450"/>
</dbReference>
<dbReference type="PROSITE" id="PS00086">
    <property type="entry name" value="CYTOCHROME_P450"/>
    <property type="match status" value="1"/>
</dbReference>
<feature type="signal peptide" evidence="11">
    <location>
        <begin position="1"/>
        <end position="18"/>
    </location>
</feature>
<evidence type="ECO:0000256" key="3">
    <source>
        <dbReference type="ARBA" id="ARBA00022617"/>
    </source>
</evidence>
<proteinExistence type="inferred from homology"/>
<keyword evidence="11" id="KW-0732">Signal</keyword>
<dbReference type="SUPFAM" id="SSF48264">
    <property type="entry name" value="Cytochrome P450"/>
    <property type="match status" value="1"/>
</dbReference>
<dbReference type="EMBL" id="CAKMRJ010001062">
    <property type="protein sequence ID" value="CAH1420431.1"/>
    <property type="molecule type" value="Genomic_DNA"/>
</dbReference>
<dbReference type="InterPro" id="IPR036396">
    <property type="entry name" value="Cyt_P450_sf"/>
</dbReference>
<dbReference type="InterPro" id="IPR002401">
    <property type="entry name" value="Cyt_P450_E_grp-I"/>
</dbReference>
<dbReference type="InterPro" id="IPR017972">
    <property type="entry name" value="Cyt_P450_CS"/>
</dbReference>
<dbReference type="Proteomes" id="UP001157418">
    <property type="component" value="Unassembled WGS sequence"/>
</dbReference>
<protein>
    <recommendedName>
        <fullName evidence="14">Cytochrome P450</fullName>
    </recommendedName>
</protein>
<sequence>MDSFFITVALLVAAFLFASNFRRKSSNLPPTLFPTLPVIGHLHLLKKPLHRTFATISAKHGPILLLRYGSRRVLLVSSPSAAEECLTKNDVIFANRPRMLAGKIFGSNYTSLGWSSYGDHWRNLRRISTIEIFSSHRLNDFHDIRADEGRLLIRKLISQSFSPVNFTLVFHELMLNLIMRMISGKRYCGGDMEEEGKRFQEIIKETVLLEDTSNLGDHLPIMKWFGMKGLEKEMIALQKKRDAFFQGLIEQLRKEEGVEPENKKKNTMIEVLLQLQKNDPGYYTDELIKSFCVNLLTAGTDTSASTMGWALSLLLNHPHVLKKAQNQIDSHVGKTRLVDESDMSSLPYIRCIINETLRMYPVVPLLVPHESSDDCMVGGYDIPRGTMLLINQWAMHHDPKLWSDPERFYPERFEGTKDGYSFMPFGSGRRSCPGEGLAMRMVGLTLGLLIQCFDWERISEEMVDMSEGSGLTMPKVQPLVAKCRPRLITQNLLGLNM</sequence>
<reference evidence="12 13" key="1">
    <citation type="submission" date="2022-01" db="EMBL/GenBank/DDBJ databases">
        <authorList>
            <person name="Xiong W."/>
            <person name="Schranz E."/>
        </authorList>
    </citation>
    <scope>NUCLEOTIDE SEQUENCE [LARGE SCALE GENOMIC DNA]</scope>
</reference>
<evidence type="ECO:0000256" key="5">
    <source>
        <dbReference type="ARBA" id="ARBA00023002"/>
    </source>
</evidence>
<dbReference type="Gene3D" id="1.10.630.10">
    <property type="entry name" value="Cytochrome P450"/>
    <property type="match status" value="1"/>
</dbReference>
<evidence type="ECO:0000256" key="7">
    <source>
        <dbReference type="ARBA" id="ARBA00023033"/>
    </source>
</evidence>